<accession>A0A183GIH1</accession>
<protein>
    <submittedName>
        <fullName evidence="3">Peptidase_M28 domain-containing protein</fullName>
    </submittedName>
</protein>
<dbReference type="AlphaFoldDB" id="A0A183GIH1"/>
<dbReference type="Proteomes" id="UP000050761">
    <property type="component" value="Unassembled WGS sequence"/>
</dbReference>
<evidence type="ECO:0000313" key="2">
    <source>
        <dbReference type="Proteomes" id="UP000050761"/>
    </source>
</evidence>
<dbReference type="EMBL" id="UZAH01033988">
    <property type="protein sequence ID" value="VDP32569.1"/>
    <property type="molecule type" value="Genomic_DNA"/>
</dbReference>
<reference evidence="1 2" key="1">
    <citation type="submission" date="2018-11" db="EMBL/GenBank/DDBJ databases">
        <authorList>
            <consortium name="Pathogen Informatics"/>
        </authorList>
    </citation>
    <scope>NUCLEOTIDE SEQUENCE [LARGE SCALE GENOMIC DNA]</scope>
</reference>
<dbReference type="OrthoDB" id="418748at2759"/>
<evidence type="ECO:0000313" key="1">
    <source>
        <dbReference type="EMBL" id="VDP32569.1"/>
    </source>
</evidence>
<reference evidence="3" key="2">
    <citation type="submission" date="2019-09" db="UniProtKB">
        <authorList>
            <consortium name="WormBaseParasite"/>
        </authorList>
    </citation>
    <scope>IDENTIFICATION</scope>
</reference>
<gene>
    <name evidence="1" type="ORF">HPBE_LOCUS22430</name>
</gene>
<proteinExistence type="predicted"/>
<accession>A0A3P8GCG2</accession>
<evidence type="ECO:0000313" key="3">
    <source>
        <dbReference type="WBParaSite" id="HPBE_0002243101-mRNA-1"/>
    </source>
</evidence>
<keyword evidence="2" id="KW-1185">Reference proteome</keyword>
<organism evidence="2 3">
    <name type="scientific">Heligmosomoides polygyrus</name>
    <name type="common">Parasitic roundworm</name>
    <dbReference type="NCBI Taxonomy" id="6339"/>
    <lineage>
        <taxon>Eukaryota</taxon>
        <taxon>Metazoa</taxon>
        <taxon>Ecdysozoa</taxon>
        <taxon>Nematoda</taxon>
        <taxon>Chromadorea</taxon>
        <taxon>Rhabditida</taxon>
        <taxon>Rhabditina</taxon>
        <taxon>Rhabditomorpha</taxon>
        <taxon>Strongyloidea</taxon>
        <taxon>Heligmosomidae</taxon>
        <taxon>Heligmosomoides</taxon>
    </lineage>
</organism>
<dbReference type="WBParaSite" id="HPBE_0002243101-mRNA-1">
    <property type="protein sequence ID" value="HPBE_0002243101-mRNA-1"/>
    <property type="gene ID" value="HPBE_0002243101"/>
</dbReference>
<sequence>MREKEAAVIPRVRLPTVTAVEETWKKAADAIRHAARLELSITVPGRLKVEKQTWLWIDGVKAKVREKKSLYHVFLSDKTADNWRKYQEARKAANKAVAVAKATYYGDVKGLCHTIAHPERRLMICTHIDSMGAYH</sequence>
<name>A0A183GIH1_HELPZ</name>